<dbReference type="EMBL" id="CP061800">
    <property type="protein sequence ID" value="QTA90903.1"/>
    <property type="molecule type" value="Genomic_DNA"/>
</dbReference>
<dbReference type="Proteomes" id="UP000663722">
    <property type="component" value="Chromosome"/>
</dbReference>
<dbReference type="Gene3D" id="3.40.190.10">
    <property type="entry name" value="Periplasmic binding protein-like II"/>
    <property type="match status" value="2"/>
</dbReference>
<dbReference type="InterPro" id="IPR001638">
    <property type="entry name" value="Solute-binding_3/MltF_N"/>
</dbReference>
<proteinExistence type="predicted"/>
<evidence type="ECO:0000256" key="2">
    <source>
        <dbReference type="SAM" id="SignalP"/>
    </source>
</evidence>
<evidence type="ECO:0000256" key="1">
    <source>
        <dbReference type="ARBA" id="ARBA00022729"/>
    </source>
</evidence>
<dbReference type="SUPFAM" id="SSF53850">
    <property type="entry name" value="Periplasmic binding protein-like II"/>
    <property type="match status" value="1"/>
</dbReference>
<feature type="signal peptide" evidence="2">
    <location>
        <begin position="1"/>
        <end position="26"/>
    </location>
</feature>
<dbReference type="RefSeq" id="WP_207678897.1">
    <property type="nucleotide sequence ID" value="NZ_CP061800.1"/>
</dbReference>
<reference evidence="4" key="1">
    <citation type="journal article" date="2021" name="Microb. Physiol.">
        <title>Proteogenomic Insights into the Physiology of Marine, Sulfate-Reducing, Filamentous Desulfonema limicola and Desulfonema magnum.</title>
        <authorList>
            <person name="Schnaars V."/>
            <person name="Wohlbrand L."/>
            <person name="Scheve S."/>
            <person name="Hinrichs C."/>
            <person name="Reinhardt R."/>
            <person name="Rabus R."/>
        </authorList>
    </citation>
    <scope>NUCLEOTIDE SEQUENCE</scope>
    <source>
        <strain evidence="4">4be13</strain>
    </source>
</reference>
<keyword evidence="1 2" id="KW-0732">Signal</keyword>
<gene>
    <name evidence="4" type="ORF">dnm_069650</name>
</gene>
<feature type="chain" id="PRO_5037055944" evidence="2">
    <location>
        <begin position="27"/>
        <end position="270"/>
    </location>
</feature>
<evidence type="ECO:0000313" key="5">
    <source>
        <dbReference type="Proteomes" id="UP000663722"/>
    </source>
</evidence>
<evidence type="ECO:0000259" key="3">
    <source>
        <dbReference type="SMART" id="SM00062"/>
    </source>
</evidence>
<protein>
    <submittedName>
        <fullName evidence="4">Extracellular solute-binding protein N-terminal domain-containing protein</fullName>
    </submittedName>
</protein>
<feature type="domain" description="Solute-binding protein family 3/N-terminal" evidence="3">
    <location>
        <begin position="39"/>
        <end position="262"/>
    </location>
</feature>
<dbReference type="KEGG" id="dmm:dnm_069650"/>
<dbReference type="Pfam" id="PF00497">
    <property type="entry name" value="SBP_bac_3"/>
    <property type="match status" value="1"/>
</dbReference>
<dbReference type="PANTHER" id="PTHR35936:SF25">
    <property type="entry name" value="ABC TRANSPORTER SUBSTRATE-BINDING PROTEIN"/>
    <property type="match status" value="1"/>
</dbReference>
<evidence type="ECO:0000313" key="4">
    <source>
        <dbReference type="EMBL" id="QTA90903.1"/>
    </source>
</evidence>
<accession>A0A975BT39</accession>
<keyword evidence="5" id="KW-1185">Reference proteome</keyword>
<organism evidence="4 5">
    <name type="scientific">Desulfonema magnum</name>
    <dbReference type="NCBI Taxonomy" id="45655"/>
    <lineage>
        <taxon>Bacteria</taxon>
        <taxon>Pseudomonadati</taxon>
        <taxon>Thermodesulfobacteriota</taxon>
        <taxon>Desulfobacteria</taxon>
        <taxon>Desulfobacterales</taxon>
        <taxon>Desulfococcaceae</taxon>
        <taxon>Desulfonema</taxon>
    </lineage>
</organism>
<dbReference type="AlphaFoldDB" id="A0A975BT39"/>
<name>A0A975BT39_9BACT</name>
<dbReference type="PANTHER" id="PTHR35936">
    <property type="entry name" value="MEMBRANE-BOUND LYTIC MUREIN TRANSGLYCOSYLASE F"/>
    <property type="match status" value="1"/>
</dbReference>
<dbReference type="SMART" id="SM00062">
    <property type="entry name" value="PBPb"/>
    <property type="match status" value="1"/>
</dbReference>
<sequence>MKNLKVRKTAVVVFFLSFLISVPCFPEEMTPEKSEHPDVIRIALEEYPPLQSPTLKYFGSDCRILTESFESVGIKVIYGWFPWKRCLYYVKNGEWDAAANGSSTPEREKFFWFSEPVSISKTVFFHRKDYSFDWNVLDDLKGHRIGVILGHVYGEAFENIRDELTIDVAGIVPHNNLKKLYAKRIDITPVDLTTCVFMMKTDSKLQKIADSITWHPKPIQSAEWCLMFSKKVEKNKHMLKLFNRGLKILKDDGRCDRYHEEALNGEYGTK</sequence>